<evidence type="ECO:0000313" key="2">
    <source>
        <dbReference type="Proteomes" id="UP000237846"/>
    </source>
</evidence>
<dbReference type="OrthoDB" id="3611744at2"/>
<name>A0A2T0Q6H7_9ACTN</name>
<sequence>MRVAMHQPHYLPWLGLVDKVDRCDLFVVVDHVQFERKGWQNRNYVGALGGPMMLTVPVVQHSRAELIADKLVDNRKRWGLKHLRTLADNCYGRTPFWRVYRAEFEAIYTAEWERLAELSLATTRMVLDAFGIDTPMVRSSELGPLTGKKTDMIAEIALRVGADTVLSGDGARGYLVPEALTDRGIALEWQDFQHPVYRQHGRHGDFLPRLAAIDLLVNHGPEGVEVLRQARSHPVRT</sequence>
<keyword evidence="2" id="KW-1185">Reference proteome</keyword>
<accession>A0A2T0Q6H7</accession>
<organism evidence="1 2">
    <name type="scientific">Allonocardiopsis opalescens</name>
    <dbReference type="NCBI Taxonomy" id="1144618"/>
    <lineage>
        <taxon>Bacteria</taxon>
        <taxon>Bacillati</taxon>
        <taxon>Actinomycetota</taxon>
        <taxon>Actinomycetes</taxon>
        <taxon>Streptosporangiales</taxon>
        <taxon>Allonocardiopsis</taxon>
    </lineage>
</organism>
<protein>
    <submittedName>
        <fullName evidence="1">WbqC-like protein</fullName>
    </submittedName>
</protein>
<gene>
    <name evidence="1" type="ORF">CLV72_10314</name>
</gene>
<dbReference type="Pfam" id="PF08889">
    <property type="entry name" value="WbqC"/>
    <property type="match status" value="1"/>
</dbReference>
<dbReference type="RefSeq" id="WP_106243790.1">
    <property type="nucleotide sequence ID" value="NZ_PVZC01000003.1"/>
</dbReference>
<dbReference type="AlphaFoldDB" id="A0A2T0Q6H7"/>
<comment type="caution">
    <text evidence="1">The sequence shown here is derived from an EMBL/GenBank/DDBJ whole genome shotgun (WGS) entry which is preliminary data.</text>
</comment>
<dbReference type="EMBL" id="PVZC01000003">
    <property type="protein sequence ID" value="PRX99418.1"/>
    <property type="molecule type" value="Genomic_DNA"/>
</dbReference>
<dbReference type="Proteomes" id="UP000237846">
    <property type="component" value="Unassembled WGS sequence"/>
</dbReference>
<dbReference type="InterPro" id="IPR014985">
    <property type="entry name" value="WbqC"/>
</dbReference>
<proteinExistence type="predicted"/>
<evidence type="ECO:0000313" key="1">
    <source>
        <dbReference type="EMBL" id="PRX99418.1"/>
    </source>
</evidence>
<reference evidence="1 2" key="1">
    <citation type="submission" date="2018-03" db="EMBL/GenBank/DDBJ databases">
        <title>Genomic Encyclopedia of Archaeal and Bacterial Type Strains, Phase II (KMG-II): from individual species to whole genera.</title>
        <authorList>
            <person name="Goeker M."/>
        </authorList>
    </citation>
    <scope>NUCLEOTIDE SEQUENCE [LARGE SCALE GENOMIC DNA]</scope>
    <source>
        <strain evidence="1 2">DSM 45601</strain>
    </source>
</reference>